<dbReference type="GO" id="GO:0008375">
    <property type="term" value="F:acetylglucosaminyltransferase activity"/>
    <property type="evidence" value="ECO:0007669"/>
    <property type="project" value="TreeGrafter"/>
</dbReference>
<evidence type="ECO:0000256" key="3">
    <source>
        <dbReference type="ARBA" id="ARBA00022676"/>
    </source>
</evidence>
<evidence type="ECO:0000256" key="5">
    <source>
        <dbReference type="ARBA" id="ARBA00022692"/>
    </source>
</evidence>
<evidence type="ECO:0000256" key="7">
    <source>
        <dbReference type="ARBA" id="ARBA00022989"/>
    </source>
</evidence>
<dbReference type="AlphaFoldDB" id="A0AAN0JGX7"/>
<dbReference type="PANTHER" id="PTHR19297:SF191">
    <property type="entry name" value="PROTEIN XYLOSYLTRANSFERASE"/>
    <property type="match status" value="1"/>
</dbReference>
<organism evidence="12 13">
    <name type="scientific">Amphimedon queenslandica</name>
    <name type="common">Sponge</name>
    <dbReference type="NCBI Taxonomy" id="400682"/>
    <lineage>
        <taxon>Eukaryota</taxon>
        <taxon>Metazoa</taxon>
        <taxon>Porifera</taxon>
        <taxon>Demospongiae</taxon>
        <taxon>Heteroscleromorpha</taxon>
        <taxon>Haplosclerida</taxon>
        <taxon>Niphatidae</taxon>
        <taxon>Amphimedon</taxon>
    </lineage>
</organism>
<dbReference type="EnsemblMetazoa" id="XM_020000655.1">
    <property type="protein sequence ID" value="XP_019856214.1"/>
    <property type="gene ID" value="LOC109584791"/>
</dbReference>
<proteinExistence type="inferred from homology"/>
<evidence type="ECO:0008006" key="14">
    <source>
        <dbReference type="Google" id="ProtNLM"/>
    </source>
</evidence>
<reference evidence="12" key="2">
    <citation type="submission" date="2024-06" db="UniProtKB">
        <authorList>
            <consortium name="EnsemblMetazoa"/>
        </authorList>
    </citation>
    <scope>IDENTIFICATION</scope>
</reference>
<evidence type="ECO:0000313" key="12">
    <source>
        <dbReference type="EnsemblMetazoa" id="XP_019856214.1"/>
    </source>
</evidence>
<keyword evidence="13" id="KW-1185">Reference proteome</keyword>
<dbReference type="PANTHER" id="PTHR19297">
    <property type="entry name" value="GLYCOSYLTRANSFERASE 14 FAMILY MEMBER"/>
    <property type="match status" value="1"/>
</dbReference>
<comment type="similarity">
    <text evidence="10">Belongs to the glycosyltransferase 14 family.</text>
</comment>
<accession>A0AAN0JGX7</accession>
<comment type="subcellular location">
    <subcellularLocation>
        <location evidence="1">Membrane</location>
        <topology evidence="1">Single-pass type II membrane protein</topology>
    </subcellularLocation>
</comment>
<dbReference type="EnsemblMetazoa" id="XM_020000656.1">
    <property type="protein sequence ID" value="XP_019856215.1"/>
    <property type="gene ID" value="LOC109584791"/>
</dbReference>
<evidence type="ECO:0000256" key="2">
    <source>
        <dbReference type="ARBA" id="ARBA00004922"/>
    </source>
</evidence>
<evidence type="ECO:0000256" key="8">
    <source>
        <dbReference type="ARBA" id="ARBA00023136"/>
    </source>
</evidence>
<evidence type="ECO:0000256" key="9">
    <source>
        <dbReference type="ARBA" id="ARBA00023180"/>
    </source>
</evidence>
<comment type="pathway">
    <text evidence="2">Protein modification; protein glycosylation.</text>
</comment>
<keyword evidence="9" id="KW-0325">Glycoprotein</keyword>
<keyword evidence="6" id="KW-0735">Signal-anchor</keyword>
<sequence length="459" mass="52416">MSTGDHTNVKTVFYLVLLCMVFGVAVMSYRGLGRPNYVTSLSSGTDLVQVAINPQSIANVNTTASCRRPPKHFPTPVAFLHKLQPALEPSCDKLFDGQHSERQRVRNAQKHFQLPSDAEILKAYSKGNCSFVQNDFDNNFYVSPDEIDFPIAYEMLIYYQKNRFLQALNLLKFIYRPHNVYCIHIDKGSPQWWINGVKGFTSCLPNVFVAKKLVKIYYGSVSILDAHLSCLSELLTVTTPWKYVLTLHSPEIPLITNRDIVKKLVELKGHNIVTKGFNASDPKSGYAYNWLMAKKVVPGSPPGKVGPLPNFPIYKSAESINSALSRDFVKYALTDSKSIALRKRLEYTQSAEEFFFDTLNMLKDAPGNFMKLKAAGLKLPRFSRRLWAHMLENGDCIDRNIRHNICIVSASDLPFIMKEMKTGLWFYNKYLIDYDHVVNDCIQLLLIQNNFKRYKQDCY</sequence>
<keyword evidence="4" id="KW-0808">Transferase</keyword>
<dbReference type="InterPro" id="IPR003406">
    <property type="entry name" value="Glyco_trans_14"/>
</dbReference>
<dbReference type="GeneID" id="109584791"/>
<evidence type="ECO:0000313" key="13">
    <source>
        <dbReference type="Proteomes" id="UP000007879"/>
    </source>
</evidence>
<dbReference type="RefSeq" id="XP_019856214.1">
    <property type="nucleotide sequence ID" value="XM_020000655.1"/>
</dbReference>
<keyword evidence="5 11" id="KW-0812">Transmembrane</keyword>
<dbReference type="RefSeq" id="XP_019856215.1">
    <property type="nucleotide sequence ID" value="XM_020000656.1"/>
</dbReference>
<keyword evidence="7 11" id="KW-1133">Transmembrane helix</keyword>
<dbReference type="KEGG" id="aqu:109584791"/>
<dbReference type="Proteomes" id="UP000007879">
    <property type="component" value="Unassembled WGS sequence"/>
</dbReference>
<dbReference type="Pfam" id="PF02485">
    <property type="entry name" value="Branch"/>
    <property type="match status" value="1"/>
</dbReference>
<evidence type="ECO:0000256" key="11">
    <source>
        <dbReference type="SAM" id="Phobius"/>
    </source>
</evidence>
<keyword evidence="3" id="KW-0328">Glycosyltransferase</keyword>
<evidence type="ECO:0000256" key="10">
    <source>
        <dbReference type="ARBA" id="ARBA00038150"/>
    </source>
</evidence>
<evidence type="ECO:0000256" key="1">
    <source>
        <dbReference type="ARBA" id="ARBA00004606"/>
    </source>
</evidence>
<keyword evidence="8 11" id="KW-0472">Membrane</keyword>
<name>A0AAN0JGX7_AMPQE</name>
<evidence type="ECO:0000256" key="4">
    <source>
        <dbReference type="ARBA" id="ARBA00022679"/>
    </source>
</evidence>
<dbReference type="GO" id="GO:0016020">
    <property type="term" value="C:membrane"/>
    <property type="evidence" value="ECO:0007669"/>
    <property type="project" value="UniProtKB-SubCell"/>
</dbReference>
<protein>
    <recommendedName>
        <fullName evidence="14">Protein xylosyltransferase</fullName>
    </recommendedName>
</protein>
<reference evidence="13" key="1">
    <citation type="journal article" date="2010" name="Nature">
        <title>The Amphimedon queenslandica genome and the evolution of animal complexity.</title>
        <authorList>
            <person name="Srivastava M."/>
            <person name="Simakov O."/>
            <person name="Chapman J."/>
            <person name="Fahey B."/>
            <person name="Gauthier M.E."/>
            <person name="Mitros T."/>
            <person name="Richards G.S."/>
            <person name="Conaco C."/>
            <person name="Dacre M."/>
            <person name="Hellsten U."/>
            <person name="Larroux C."/>
            <person name="Putnam N.H."/>
            <person name="Stanke M."/>
            <person name="Adamska M."/>
            <person name="Darling A."/>
            <person name="Degnan S.M."/>
            <person name="Oakley T.H."/>
            <person name="Plachetzki D.C."/>
            <person name="Zhai Y."/>
            <person name="Adamski M."/>
            <person name="Calcino A."/>
            <person name="Cummins S.F."/>
            <person name="Goodstein D.M."/>
            <person name="Harris C."/>
            <person name="Jackson D.J."/>
            <person name="Leys S.P."/>
            <person name="Shu S."/>
            <person name="Woodcroft B.J."/>
            <person name="Vervoort M."/>
            <person name="Kosik K.S."/>
            <person name="Manning G."/>
            <person name="Degnan B.M."/>
            <person name="Rokhsar D.S."/>
        </authorList>
    </citation>
    <scope>NUCLEOTIDE SEQUENCE [LARGE SCALE GENOMIC DNA]</scope>
</reference>
<evidence type="ECO:0000256" key="6">
    <source>
        <dbReference type="ARBA" id="ARBA00022968"/>
    </source>
</evidence>
<feature type="transmembrane region" description="Helical" evidence="11">
    <location>
        <begin position="12"/>
        <end position="32"/>
    </location>
</feature>